<evidence type="ECO:0000313" key="2">
    <source>
        <dbReference type="Proteomes" id="UP000030661"/>
    </source>
</evidence>
<organism evidence="1">
    <name type="scientific">Vecturithrix granuli</name>
    <dbReference type="NCBI Taxonomy" id="1499967"/>
    <lineage>
        <taxon>Bacteria</taxon>
        <taxon>Candidatus Moduliflexota</taxon>
        <taxon>Candidatus Vecturitrichia</taxon>
        <taxon>Candidatus Vecturitrichales</taxon>
        <taxon>Candidatus Vecturitrichaceae</taxon>
        <taxon>Candidatus Vecturithrix</taxon>
    </lineage>
</organism>
<dbReference type="EMBL" id="DF820470">
    <property type="protein sequence ID" value="GAK59537.1"/>
    <property type="molecule type" value="Genomic_DNA"/>
</dbReference>
<keyword evidence="2" id="KW-1185">Reference proteome</keyword>
<dbReference type="STRING" id="1499967.U27_06522"/>
<accession>A0A081C4N2</accession>
<dbReference type="HOGENOM" id="CLU_2749553_0_0_0"/>
<proteinExistence type="predicted"/>
<dbReference type="AlphaFoldDB" id="A0A081C4N2"/>
<dbReference type="Proteomes" id="UP000030661">
    <property type="component" value="Unassembled WGS sequence"/>
</dbReference>
<reference evidence="1" key="1">
    <citation type="journal article" date="2015" name="PeerJ">
        <title>First genomic representation of candidate bacterial phylum KSB3 points to enhanced environmental sensing as a trigger of wastewater bulking.</title>
        <authorList>
            <person name="Sekiguchi Y."/>
            <person name="Ohashi A."/>
            <person name="Parks D.H."/>
            <person name="Yamauchi T."/>
            <person name="Tyson G.W."/>
            <person name="Hugenholtz P."/>
        </authorList>
    </citation>
    <scope>NUCLEOTIDE SEQUENCE [LARGE SCALE GENOMIC DNA]</scope>
</reference>
<name>A0A081C4N2_VECG1</name>
<sequence length="70" mass="8218">MKAYSLKITLPRFAYFINLEILPVTTKIRAATAKPKHEKPEVTYQQIKAAEQARWEMNRIQAMYLGQCKF</sequence>
<protein>
    <submittedName>
        <fullName evidence="1">Uncharacterized protein</fullName>
    </submittedName>
</protein>
<evidence type="ECO:0000313" key="1">
    <source>
        <dbReference type="EMBL" id="GAK59537.1"/>
    </source>
</evidence>
<gene>
    <name evidence="1" type="ORF">U27_06522</name>
</gene>